<dbReference type="GO" id="GO:0000978">
    <property type="term" value="F:RNA polymerase II cis-regulatory region sequence-specific DNA binding"/>
    <property type="evidence" value="ECO:0007669"/>
    <property type="project" value="TreeGrafter"/>
</dbReference>
<keyword evidence="5" id="KW-0539">Nucleus</keyword>
<evidence type="ECO:0000313" key="7">
    <source>
        <dbReference type="EMBL" id="OBA22417.1"/>
    </source>
</evidence>
<dbReference type="SMART" id="SM00906">
    <property type="entry name" value="Fungal_trans"/>
    <property type="match status" value="1"/>
</dbReference>
<evidence type="ECO:0000256" key="2">
    <source>
        <dbReference type="ARBA" id="ARBA00023015"/>
    </source>
</evidence>
<dbReference type="InterPro" id="IPR001138">
    <property type="entry name" value="Zn2Cys6_DnaBD"/>
</dbReference>
<dbReference type="Gene3D" id="4.10.240.10">
    <property type="entry name" value="Zn(2)-C6 fungal-type DNA-binding domain"/>
    <property type="match status" value="1"/>
</dbReference>
<dbReference type="SMART" id="SM00066">
    <property type="entry name" value="GAL4"/>
    <property type="match status" value="1"/>
</dbReference>
<name>A0A1A0HEV2_9ASCO</name>
<dbReference type="Pfam" id="PF04082">
    <property type="entry name" value="Fungal_trans"/>
    <property type="match status" value="1"/>
</dbReference>
<dbReference type="RefSeq" id="XP_018712913.1">
    <property type="nucleotide sequence ID" value="XM_018854582.1"/>
</dbReference>
<dbReference type="GO" id="GO:0008270">
    <property type="term" value="F:zinc ion binding"/>
    <property type="evidence" value="ECO:0007669"/>
    <property type="project" value="InterPro"/>
</dbReference>
<organism evidence="7 8">
    <name type="scientific">Metschnikowia bicuspidata var. bicuspidata NRRL YB-4993</name>
    <dbReference type="NCBI Taxonomy" id="869754"/>
    <lineage>
        <taxon>Eukaryota</taxon>
        <taxon>Fungi</taxon>
        <taxon>Dikarya</taxon>
        <taxon>Ascomycota</taxon>
        <taxon>Saccharomycotina</taxon>
        <taxon>Pichiomycetes</taxon>
        <taxon>Metschnikowiaceae</taxon>
        <taxon>Metschnikowia</taxon>
    </lineage>
</organism>
<evidence type="ECO:0000313" key="8">
    <source>
        <dbReference type="Proteomes" id="UP000092555"/>
    </source>
</evidence>
<protein>
    <recommendedName>
        <fullName evidence="6">Zn(2)-C6 fungal-type domain-containing protein</fullName>
    </recommendedName>
</protein>
<dbReference type="Pfam" id="PF00172">
    <property type="entry name" value="Zn_clus"/>
    <property type="match status" value="1"/>
</dbReference>
<dbReference type="CDD" id="cd00067">
    <property type="entry name" value="GAL4"/>
    <property type="match status" value="1"/>
</dbReference>
<dbReference type="GO" id="GO:0006351">
    <property type="term" value="P:DNA-templated transcription"/>
    <property type="evidence" value="ECO:0007669"/>
    <property type="project" value="InterPro"/>
</dbReference>
<comment type="caution">
    <text evidence="7">The sequence shown here is derived from an EMBL/GenBank/DDBJ whole genome shotgun (WGS) entry which is preliminary data.</text>
</comment>
<dbReference type="AlphaFoldDB" id="A0A1A0HEV2"/>
<dbReference type="OrthoDB" id="5069333at2759"/>
<keyword evidence="4" id="KW-0804">Transcription</keyword>
<dbReference type="GO" id="GO:0005634">
    <property type="term" value="C:nucleus"/>
    <property type="evidence" value="ECO:0007669"/>
    <property type="project" value="TreeGrafter"/>
</dbReference>
<dbReference type="InterPro" id="IPR007219">
    <property type="entry name" value="XnlR_reg_dom"/>
</dbReference>
<dbReference type="STRING" id="869754.A0A1A0HEV2"/>
<evidence type="ECO:0000259" key="6">
    <source>
        <dbReference type="PROSITE" id="PS50048"/>
    </source>
</evidence>
<evidence type="ECO:0000256" key="3">
    <source>
        <dbReference type="ARBA" id="ARBA00023125"/>
    </source>
</evidence>
<evidence type="ECO:0000256" key="5">
    <source>
        <dbReference type="ARBA" id="ARBA00023242"/>
    </source>
</evidence>
<dbReference type="InterPro" id="IPR036864">
    <property type="entry name" value="Zn2-C6_fun-type_DNA-bd_sf"/>
</dbReference>
<dbReference type="PROSITE" id="PS50048">
    <property type="entry name" value="ZN2_CY6_FUNGAL_2"/>
    <property type="match status" value="1"/>
</dbReference>
<keyword evidence="2" id="KW-0805">Transcription regulation</keyword>
<feature type="domain" description="Zn(2)-C6 fungal-type" evidence="6">
    <location>
        <begin position="13"/>
        <end position="43"/>
    </location>
</feature>
<dbReference type="SUPFAM" id="SSF57701">
    <property type="entry name" value="Zn2/Cys6 DNA-binding domain"/>
    <property type="match status" value="1"/>
</dbReference>
<keyword evidence="3" id="KW-0238">DNA-binding</keyword>
<dbReference type="GO" id="GO:0045944">
    <property type="term" value="P:positive regulation of transcription by RNA polymerase II"/>
    <property type="evidence" value="ECO:0007669"/>
    <property type="project" value="TreeGrafter"/>
</dbReference>
<dbReference type="PROSITE" id="PS00463">
    <property type="entry name" value="ZN2_CY6_FUNGAL_1"/>
    <property type="match status" value="1"/>
</dbReference>
<keyword evidence="8" id="KW-1185">Reference proteome</keyword>
<dbReference type="EMBL" id="LXTC01000002">
    <property type="protein sequence ID" value="OBA22417.1"/>
    <property type="molecule type" value="Genomic_DNA"/>
</dbReference>
<keyword evidence="1" id="KW-0479">Metal-binding</keyword>
<dbReference type="PANTHER" id="PTHR31069">
    <property type="entry name" value="OLEATE-ACTIVATED TRANSCRIPTION FACTOR 1-RELATED"/>
    <property type="match status" value="1"/>
</dbReference>
<dbReference type="GeneID" id="30027558"/>
<evidence type="ECO:0000256" key="1">
    <source>
        <dbReference type="ARBA" id="ARBA00022723"/>
    </source>
</evidence>
<sequence length="927" mass="105798">MIQLKRRPRANYVCNFCKRRKVRCDKGTPCSACVKYGNPMCEYPPEPFPKAESSKTKGFDELVIHFQPASAVPALLKCTLHPRTDQPRTTKEFLSSKMHLELEFLKSKISMLEHLILGQSSGAHSPVSLQVLQSVSPYPIWQNPHGNRADLSFMLGYYPCLSDSQYFSFHNLYVPIVSMSPTVTRHFYPLSWVSLIKMYSSISPLFAMKQQKRMKEKRAIIKPETEPTGPSDRMFNMKLREFVGVEGDFNASTPPIDVSKVENLRLINQRAKAVGLTVYEGDLDSEHDILKKVTKLLPTRKVIWLLIDRFFERVYPFFPFLDQFDFEAQVALMLGSASTDHVRVEKLCILKKVEVVYLGTLLIVLRLAYLTLFTNDDAQNEANLCSDNPCPMAQQLKFLLDNPVDVDVFSVAQLCLFQFGYLRFTNIPILQLCLYLNIYNSFAPESGEGADNTNSLGFCARIIEMAQTLGLHRESDNFRSKMRNDKLNNLCRKIWWYLVITDTISGLTNGCPLSIKRSQFDTLPPYHKPGNENIKNVLLEKQVNQAFANFDTCYDLIYDVVSVISDVRAPIAMSDLCKKLSALEMIAPDMLGSVSQWLDSPNGTVPHIEVENGHTLKIGFQATFFLVSVNLHFFNHYELMGEMDLAYFYLKKILIASVLNMMPFYEKFVENTGSLFVHTTDIAITPSFQTLVHKCTIIIHCVQMRARFSIIKCETLLTHQRLLDEDAGYRRRYELLQETFALCETCVNIFLRSMKKMVSRYYYCWRYLKAQEKLKEIRNGTDYYLNWCKGKESYMLLSCDMLEDLNGILKSSIQTVQKNEVKSESASEPSYKHSHGSLGLDTAATLGSEFSTFNLNDQFSDAMWTQMLSMKPGMGNNSFYNDVPQASFPPEFMGSTYDPNSFGGLGAAGAGFYDSLFHDVMEQANEF</sequence>
<proteinExistence type="predicted"/>
<dbReference type="GO" id="GO:0000981">
    <property type="term" value="F:DNA-binding transcription factor activity, RNA polymerase II-specific"/>
    <property type="evidence" value="ECO:0007669"/>
    <property type="project" value="InterPro"/>
</dbReference>
<reference evidence="7 8" key="1">
    <citation type="submission" date="2016-05" db="EMBL/GenBank/DDBJ databases">
        <title>Comparative genomics of biotechnologically important yeasts.</title>
        <authorList>
            <consortium name="DOE Joint Genome Institute"/>
            <person name="Riley R."/>
            <person name="Haridas S."/>
            <person name="Wolfe K.H."/>
            <person name="Lopes M.R."/>
            <person name="Hittinger C.T."/>
            <person name="Goker M."/>
            <person name="Salamov A."/>
            <person name="Wisecaver J."/>
            <person name="Long T.M."/>
            <person name="Aerts A.L."/>
            <person name="Barry K."/>
            <person name="Choi C."/>
            <person name="Clum A."/>
            <person name="Coughlan A.Y."/>
            <person name="Deshpande S."/>
            <person name="Douglass A.P."/>
            <person name="Hanson S.J."/>
            <person name="Klenk H.-P."/>
            <person name="LaButti K."/>
            <person name="Lapidus A."/>
            <person name="Lindquist E."/>
            <person name="Lipzen A."/>
            <person name="Meier-kolthoff J.P."/>
            <person name="Ohm R.A."/>
            <person name="Otillar R.P."/>
            <person name="Pangilinan J."/>
            <person name="Peng Y."/>
            <person name="Rokas A."/>
            <person name="Rosa C.A."/>
            <person name="Scheuner C."/>
            <person name="Sibirny A.A."/>
            <person name="Slot J.C."/>
            <person name="Stielow J.B."/>
            <person name="Sun H."/>
            <person name="Kurtzman C.P."/>
            <person name="Blackwell M."/>
            <person name="Grigoriev I.V."/>
            <person name="Jeffries T.W."/>
        </authorList>
    </citation>
    <scope>NUCLEOTIDE SEQUENCE [LARGE SCALE GENOMIC DNA]</scope>
    <source>
        <strain evidence="7 8">NRRL YB-4993</strain>
    </source>
</reference>
<dbReference type="Proteomes" id="UP000092555">
    <property type="component" value="Unassembled WGS sequence"/>
</dbReference>
<dbReference type="InterPro" id="IPR050675">
    <property type="entry name" value="OAF3"/>
</dbReference>
<accession>A0A1A0HEV2</accession>
<dbReference type="PANTHER" id="PTHR31069:SF12">
    <property type="entry name" value="TRANSCRIPTION FACTOR DOMAIN-CONTAINING PROTEIN"/>
    <property type="match status" value="1"/>
</dbReference>
<dbReference type="CDD" id="cd12148">
    <property type="entry name" value="fungal_TF_MHR"/>
    <property type="match status" value="1"/>
</dbReference>
<evidence type="ECO:0000256" key="4">
    <source>
        <dbReference type="ARBA" id="ARBA00023163"/>
    </source>
</evidence>
<gene>
    <name evidence="7" type="ORF">METBIDRAFT_153222</name>
</gene>